<evidence type="ECO:0000259" key="1">
    <source>
        <dbReference type="Pfam" id="PF01507"/>
    </source>
</evidence>
<organism evidence="2 3">
    <name type="scientific">Amycolatopsis marina</name>
    <dbReference type="NCBI Taxonomy" id="490629"/>
    <lineage>
        <taxon>Bacteria</taxon>
        <taxon>Bacillati</taxon>
        <taxon>Actinomycetota</taxon>
        <taxon>Actinomycetes</taxon>
        <taxon>Pseudonocardiales</taxon>
        <taxon>Pseudonocardiaceae</taxon>
        <taxon>Amycolatopsis</taxon>
    </lineage>
</organism>
<dbReference type="RefSeq" id="WP_083844754.1">
    <property type="nucleotide sequence ID" value="NZ_FOKG01000034.1"/>
</dbReference>
<proteinExistence type="predicted"/>
<protein>
    <submittedName>
        <fullName evidence="2">Phosphoadenosine phosphosulfate reductase family protein</fullName>
    </submittedName>
</protein>
<accession>A0A1I1CKS7</accession>
<gene>
    <name evidence="2" type="ORF">SAMN05216266_13413</name>
</gene>
<sequence length="283" mass="31247">MIARGENSTRNGIALRQQARLSRGEAASSGRRTVDTWLPIHDWTETQVWQRIHASGVPYHPAYDQGMTRLSCSLCVLASRADLVRAAQLRPELAAEYAELEAEIGHRFRNDLSMAEIITAAEQAATAGHTEETATIELGQGQLWWPRFERQSDRYGTVFLLTGPDAEDYVSFENAPVGQPGRLVAIVVETRRSEHCGDIARSLAPVTPTVGEEITLGAGTLFTDTDADLGIPTAVGLAPDDNRDADWLDPRALYRCHNQTVRLELRISSHTNKRAHDTRPRAA</sequence>
<dbReference type="Proteomes" id="UP000243799">
    <property type="component" value="Unassembled WGS sequence"/>
</dbReference>
<feature type="domain" description="Phosphoadenosine phosphosulphate reductase" evidence="1">
    <location>
        <begin position="36"/>
        <end position="75"/>
    </location>
</feature>
<dbReference type="GO" id="GO:0003824">
    <property type="term" value="F:catalytic activity"/>
    <property type="evidence" value="ECO:0007669"/>
    <property type="project" value="InterPro"/>
</dbReference>
<name>A0A1I1CKS7_9PSEU</name>
<dbReference type="AlphaFoldDB" id="A0A1I1CKS7"/>
<reference evidence="3" key="1">
    <citation type="submission" date="2016-10" db="EMBL/GenBank/DDBJ databases">
        <authorList>
            <person name="Varghese N."/>
            <person name="Submissions S."/>
        </authorList>
    </citation>
    <scope>NUCLEOTIDE SEQUENCE [LARGE SCALE GENOMIC DNA]</scope>
    <source>
        <strain evidence="3">CGMCC 4.3568</strain>
    </source>
</reference>
<dbReference type="Gene3D" id="3.40.50.620">
    <property type="entry name" value="HUPs"/>
    <property type="match status" value="1"/>
</dbReference>
<dbReference type="STRING" id="490629.SAMN05216266_13413"/>
<dbReference type="SUPFAM" id="SSF52402">
    <property type="entry name" value="Adenine nucleotide alpha hydrolases-like"/>
    <property type="match status" value="1"/>
</dbReference>
<dbReference type="InterPro" id="IPR014729">
    <property type="entry name" value="Rossmann-like_a/b/a_fold"/>
</dbReference>
<dbReference type="Pfam" id="PF01507">
    <property type="entry name" value="PAPS_reduct"/>
    <property type="match status" value="1"/>
</dbReference>
<dbReference type="InterPro" id="IPR002500">
    <property type="entry name" value="PAPS_reduct_dom"/>
</dbReference>
<dbReference type="EMBL" id="FOKG01000034">
    <property type="protein sequence ID" value="SFB63271.1"/>
    <property type="molecule type" value="Genomic_DNA"/>
</dbReference>
<keyword evidence="3" id="KW-1185">Reference proteome</keyword>
<dbReference type="OrthoDB" id="7574889at2"/>
<evidence type="ECO:0000313" key="2">
    <source>
        <dbReference type="EMBL" id="SFB63271.1"/>
    </source>
</evidence>
<evidence type="ECO:0000313" key="3">
    <source>
        <dbReference type="Proteomes" id="UP000243799"/>
    </source>
</evidence>